<reference evidence="4" key="1">
    <citation type="submission" date="2021-01" db="EMBL/GenBank/DDBJ databases">
        <authorList>
            <person name="Corre E."/>
            <person name="Pelletier E."/>
            <person name="Niang G."/>
            <person name="Scheremetjew M."/>
            <person name="Finn R."/>
            <person name="Kale V."/>
            <person name="Holt S."/>
            <person name="Cochrane G."/>
            <person name="Meng A."/>
            <person name="Brown T."/>
            <person name="Cohen L."/>
        </authorList>
    </citation>
    <scope>NUCLEOTIDE SEQUENCE</scope>
    <source>
        <strain evidence="4">Fehren 1</strain>
    </source>
</reference>
<evidence type="ECO:0000313" key="4">
    <source>
        <dbReference type="EMBL" id="CAE0305163.1"/>
    </source>
</evidence>
<evidence type="ECO:0000256" key="1">
    <source>
        <dbReference type="ARBA" id="ARBA00022801"/>
    </source>
</evidence>
<organism evidence="4">
    <name type="scientific">Favella ehrenbergii</name>
    <dbReference type="NCBI Taxonomy" id="182087"/>
    <lineage>
        <taxon>Eukaryota</taxon>
        <taxon>Sar</taxon>
        <taxon>Alveolata</taxon>
        <taxon>Ciliophora</taxon>
        <taxon>Intramacronucleata</taxon>
        <taxon>Spirotrichea</taxon>
        <taxon>Choreotrichia</taxon>
        <taxon>Tintinnida</taxon>
        <taxon>Xystonellidae</taxon>
        <taxon>Favella</taxon>
    </lineage>
</organism>
<evidence type="ECO:0008006" key="5">
    <source>
        <dbReference type="Google" id="ProtNLM"/>
    </source>
</evidence>
<name>A0A7S3HUR2_9SPIT</name>
<dbReference type="EMBL" id="HBIE01000265">
    <property type="protein sequence ID" value="CAE0305162.1"/>
    <property type="molecule type" value="Transcribed_RNA"/>
</dbReference>
<dbReference type="SUPFAM" id="SSF51445">
    <property type="entry name" value="(Trans)glycosidases"/>
    <property type="match status" value="1"/>
</dbReference>
<dbReference type="GO" id="GO:0009986">
    <property type="term" value="C:cell surface"/>
    <property type="evidence" value="ECO:0007669"/>
    <property type="project" value="TreeGrafter"/>
</dbReference>
<dbReference type="PANTHER" id="PTHR31297">
    <property type="entry name" value="GLUCAN ENDO-1,6-BETA-GLUCOSIDASE B"/>
    <property type="match status" value="1"/>
</dbReference>
<evidence type="ECO:0000256" key="2">
    <source>
        <dbReference type="ARBA" id="ARBA00023295"/>
    </source>
</evidence>
<dbReference type="Gene3D" id="3.20.20.80">
    <property type="entry name" value="Glycosidases"/>
    <property type="match status" value="1"/>
</dbReference>
<dbReference type="GO" id="GO:0009251">
    <property type="term" value="P:glucan catabolic process"/>
    <property type="evidence" value="ECO:0007669"/>
    <property type="project" value="TreeGrafter"/>
</dbReference>
<dbReference type="InterPro" id="IPR017853">
    <property type="entry name" value="GH"/>
</dbReference>
<dbReference type="GO" id="GO:0005576">
    <property type="term" value="C:extracellular region"/>
    <property type="evidence" value="ECO:0007669"/>
    <property type="project" value="TreeGrafter"/>
</dbReference>
<dbReference type="GO" id="GO:0008422">
    <property type="term" value="F:beta-glucosidase activity"/>
    <property type="evidence" value="ECO:0007669"/>
    <property type="project" value="TreeGrafter"/>
</dbReference>
<proteinExistence type="predicted"/>
<dbReference type="AlphaFoldDB" id="A0A7S3HUR2"/>
<gene>
    <name evidence="3" type="ORF">FEHR0123_LOCUS66</name>
    <name evidence="4" type="ORF">FEHR0123_LOCUS67</name>
</gene>
<accession>A0A7S3HUR2</accession>
<keyword evidence="2" id="KW-0326">Glycosidase</keyword>
<sequence length="343" mass="39641">MDGAADKISWALDRFAEHNIKVLLDVHAVKGSQNGFDNSGKQNRIAWVDETHFVHHEIQVGEWMGPWNGKGYDYIDFEALLWAQDTMSGLVDKWGQHPAVWGLEPVNEPQDATDQWALKIFYRNLRYMMRTKAPHLKFVFHDSGHLTPADWDDLFADGDTHNVVLDNHYYQAWDSESGTVESVCQKYKDHMAMLSGHKYEVWVGEWSLATDTCAFWLDNFNDSKSPRTDTCDWVECPKPYMPAPHGVDMDRTAHMQGPYGTNLLDVARYGMCPIDSAKYSVEDLYKIGQCVLEAYNSTLDAHIMWTYRNELEPRWSYEWAFDAGWLKPQRNETEEQAEAIVQN</sequence>
<keyword evidence="1" id="KW-0378">Hydrolase</keyword>
<dbReference type="EMBL" id="HBIE01000266">
    <property type="protein sequence ID" value="CAE0305163.1"/>
    <property type="molecule type" value="Transcribed_RNA"/>
</dbReference>
<dbReference type="InterPro" id="IPR050386">
    <property type="entry name" value="Glycosyl_hydrolase_5"/>
</dbReference>
<protein>
    <recommendedName>
        <fullName evidence="5">Glycoside hydrolase family 5 domain-containing protein</fullName>
    </recommendedName>
</protein>
<evidence type="ECO:0000313" key="3">
    <source>
        <dbReference type="EMBL" id="CAE0305162.1"/>
    </source>
</evidence>
<dbReference type="PANTHER" id="PTHR31297:SF38">
    <property type="entry name" value="X8 DOMAIN-CONTAINING PROTEIN"/>
    <property type="match status" value="1"/>
</dbReference>